<evidence type="ECO:0000256" key="5">
    <source>
        <dbReference type="PROSITE-ProRule" id="PRU00042"/>
    </source>
</evidence>
<keyword evidence="10" id="KW-1185">Reference proteome</keyword>
<feature type="region of interest" description="Disordered" evidence="6">
    <location>
        <begin position="211"/>
        <end position="291"/>
    </location>
</feature>
<evidence type="ECO:0000256" key="6">
    <source>
        <dbReference type="SAM" id="MobiDB-lite"/>
    </source>
</evidence>
<feature type="compositionally biased region" description="Low complexity" evidence="6">
    <location>
        <begin position="257"/>
        <end position="290"/>
    </location>
</feature>
<keyword evidence="4" id="KW-0862">Zinc</keyword>
<reference evidence="8" key="1">
    <citation type="submission" date="2009-07" db="EMBL/GenBank/DDBJ databases">
        <title>Anterior development in the parthenogenetic and viviparous form of the pea aphid, Acyrthosiphon pisum: hunchback and orthodenticle expression.</title>
        <authorList>
            <person name="Huang T.-Y."/>
            <person name="Cook C.E."/>
            <person name="Davis G.K."/>
            <person name="Shigenobu S."/>
            <person name="Chen R.P.Y."/>
            <person name="Chang C.-C."/>
        </authorList>
    </citation>
    <scope>NUCLEOTIDE SEQUENCE</scope>
</reference>
<feature type="compositionally biased region" description="Polar residues" evidence="6">
    <location>
        <begin position="53"/>
        <end position="64"/>
    </location>
</feature>
<dbReference type="KEGG" id="api:100169388"/>
<dbReference type="EnsemblMetazoa" id="NM_001162510.1">
    <property type="protein sequence ID" value="NP_001155982.1"/>
    <property type="gene ID" value="GeneID_100169388"/>
</dbReference>
<dbReference type="AlphaFoldDB" id="C6JW60"/>
<evidence type="ECO:0000256" key="3">
    <source>
        <dbReference type="ARBA" id="ARBA00022771"/>
    </source>
</evidence>
<dbReference type="PROSITE" id="PS00028">
    <property type="entry name" value="ZINC_FINGER_C2H2_1"/>
    <property type="match status" value="3"/>
</dbReference>
<feature type="domain" description="C2H2-type" evidence="7">
    <location>
        <begin position="137"/>
        <end position="164"/>
    </location>
</feature>
<feature type="compositionally biased region" description="Low complexity" evidence="6">
    <location>
        <begin position="89"/>
        <end position="100"/>
    </location>
</feature>
<evidence type="ECO:0000313" key="10">
    <source>
        <dbReference type="Proteomes" id="UP000007819"/>
    </source>
</evidence>
<evidence type="ECO:0000313" key="8">
    <source>
        <dbReference type="EMBL" id="ACS36119.1"/>
    </source>
</evidence>
<feature type="compositionally biased region" description="Low complexity" evidence="6">
    <location>
        <begin position="339"/>
        <end position="348"/>
    </location>
</feature>
<evidence type="ECO:0000259" key="7">
    <source>
        <dbReference type="PROSITE" id="PS50157"/>
    </source>
</evidence>
<reference evidence="10" key="2">
    <citation type="submission" date="2010-06" db="EMBL/GenBank/DDBJ databases">
        <authorList>
            <person name="Jiang H."/>
            <person name="Abraham K."/>
            <person name="Ali S."/>
            <person name="Alsbrooks S.L."/>
            <person name="Anim B.N."/>
            <person name="Anosike U.S."/>
            <person name="Attaway T."/>
            <person name="Bandaranaike D.P."/>
            <person name="Battles P.K."/>
            <person name="Bell S.N."/>
            <person name="Bell A.V."/>
            <person name="Beltran B."/>
            <person name="Bickham C."/>
            <person name="Bustamante Y."/>
            <person name="Caleb T."/>
            <person name="Canada A."/>
            <person name="Cardenas V."/>
            <person name="Carter K."/>
            <person name="Chacko J."/>
            <person name="Chandrabose M.N."/>
            <person name="Chavez D."/>
            <person name="Chavez A."/>
            <person name="Chen L."/>
            <person name="Chu H.-S."/>
            <person name="Claassen K.J."/>
            <person name="Cockrell R."/>
            <person name="Collins M."/>
            <person name="Cooper J.A."/>
            <person name="Cree A."/>
            <person name="Curry S.M."/>
            <person name="Da Y."/>
            <person name="Dao M.D."/>
            <person name="Das B."/>
            <person name="Davila M.-L."/>
            <person name="Davy-Carroll L."/>
            <person name="Denson S."/>
            <person name="Dinh H."/>
            <person name="Ebong V.E."/>
            <person name="Edwards J.R."/>
            <person name="Egan A."/>
            <person name="El-Daye J."/>
            <person name="Escobedo L."/>
            <person name="Fernandez S."/>
            <person name="Fernando P.R."/>
            <person name="Flagg N."/>
            <person name="Forbes L.D."/>
            <person name="Fowler R.G."/>
            <person name="Fu Q."/>
            <person name="Gabisi R.A."/>
            <person name="Ganer J."/>
            <person name="Garbino Pronczuk A."/>
            <person name="Garcia R.M."/>
            <person name="Garner T."/>
            <person name="Garrett T.E."/>
            <person name="Gonzalez D.A."/>
            <person name="Hamid H."/>
            <person name="Hawkins E.S."/>
            <person name="Hirani K."/>
            <person name="Hogues M.E."/>
            <person name="Hollins B."/>
            <person name="Hsiao C.-H."/>
            <person name="Jabil R."/>
            <person name="James M.L."/>
            <person name="Jhangiani S.N."/>
            <person name="Johnson B."/>
            <person name="Johnson Q."/>
            <person name="Joshi V."/>
            <person name="Kalu J.B."/>
            <person name="Kam C."/>
            <person name="Kashfia A."/>
            <person name="Keebler J."/>
            <person name="Kisamo H."/>
            <person name="Kovar C.L."/>
            <person name="Lago L.A."/>
            <person name="Lai C.-Y."/>
            <person name="Laidlaw J."/>
            <person name="Lara F."/>
            <person name="Le T.-K."/>
            <person name="Lee S.L."/>
            <person name="Legall F.H."/>
            <person name="Lemon S.J."/>
            <person name="Lewis L.R."/>
            <person name="Li B."/>
            <person name="Liu Y."/>
            <person name="Liu Y.-S."/>
            <person name="Lopez J."/>
            <person name="Lozado R.J."/>
            <person name="Lu J."/>
            <person name="Madu R.C."/>
            <person name="Maheshwari M."/>
            <person name="Maheshwari R."/>
            <person name="Malloy K."/>
            <person name="Martinez E."/>
            <person name="Mathew T."/>
            <person name="Mercado I.C."/>
            <person name="Mercado C."/>
            <person name="Meyer B."/>
            <person name="Montgomery K."/>
            <person name="Morgan M.B."/>
            <person name="Munidasa M."/>
            <person name="Nazareth L.V."/>
            <person name="Nelson J."/>
            <person name="Ng B.M."/>
            <person name="Nguyen N.B."/>
            <person name="Nguyen P.Q."/>
            <person name="Nguyen T."/>
            <person name="Obregon M."/>
            <person name="Okwuonu G.O."/>
            <person name="Onwere C.G."/>
            <person name="Orozco G."/>
            <person name="Parra A."/>
            <person name="Patel S."/>
            <person name="Patil S."/>
            <person name="Perez A."/>
            <person name="Perez Y."/>
            <person name="Pham C."/>
            <person name="Primus E.L."/>
            <person name="Pu L.-L."/>
            <person name="Puazo M."/>
            <person name="Qin X."/>
            <person name="Quiroz J.B."/>
            <person name="Reese J."/>
            <person name="Richards S."/>
            <person name="Rives C.M."/>
            <person name="Robberts R."/>
            <person name="Ruiz S.J."/>
            <person name="Ruiz M.J."/>
            <person name="Santibanez J."/>
            <person name="Schneider B.W."/>
            <person name="Sisson I."/>
            <person name="Smith M."/>
            <person name="Sodergren E."/>
            <person name="Song X.-Z."/>
            <person name="Song B.B."/>
            <person name="Summersgill H."/>
            <person name="Thelus R."/>
            <person name="Thornton R.D."/>
            <person name="Trejos Z.Y."/>
            <person name="Usmani K."/>
            <person name="Vattathil S."/>
            <person name="Villasana D."/>
            <person name="Walker D.L."/>
            <person name="Wang S."/>
            <person name="Wang K."/>
            <person name="White C.S."/>
            <person name="Williams A.C."/>
            <person name="Williamson J."/>
            <person name="Wilson K."/>
            <person name="Woghiren I.O."/>
            <person name="Woodworth J.R."/>
            <person name="Worley K.C."/>
            <person name="Wright R.A."/>
            <person name="Wu W."/>
            <person name="Young L."/>
            <person name="Zhang L."/>
            <person name="Zhang J."/>
            <person name="Zhu Y."/>
            <person name="Muzny D.M."/>
            <person name="Weinstock G."/>
            <person name="Gibbs R.A."/>
        </authorList>
    </citation>
    <scope>NUCLEOTIDE SEQUENCE [LARGE SCALE GENOMIC DNA]</scope>
    <source>
        <strain evidence="10">LSR1</strain>
    </source>
</reference>
<sequence>MFLENEHQPIISHSPYDLARPLEHHHHHHLNHHAASNHLQSSTDHLQEDSEGRSTASSPTSSYRDLSGCEDFDLKIPKPSGHGSGTGGNNNNNNHNNNNNKEQKPKKHKCKHCGLECTEKVQYWKHIRTHIKPEQLLECPNCEFATDLKHHYEYHLLNHTGAKPFTCPDCDYKCVSKSMLQSHLKSHSNVFQFQCYDCGYASKYMHSLKQHLKKRDHRPATPLNPDGTPNPDIVIDVVGNRRGPRQNKKQNRHNPYQQQHQQQQLQQSMTVCSSQDDGGSSSGGHPSPYSMQQLLQMPASGCAQVTYPTSAESFMYSMITKRSMEMVDYQAAEYMAIKNNNNNNNSSSVDDKMEVQQHHQQSLQHHHNNHHHKRGHQYHSDDVLKVELAGRSGSGGELTPEPHVPVLAVADPSPPTVVLAIETGPLNLSRDSVAPRAAGSSRRKGIACKLERPATESQPKSVSVPVVVVPVSPAVPMDCSSESRGMVEETLIPVKEEYQQYHHYHQQQQQQQQTSSLSSTPEKEDKEDETHVCHHCDIIFKENIMYSMHMGFHSFRDPFACNLCGEITADKFSFFAHIARVPHS</sequence>
<dbReference type="PANTHER" id="PTHR24379:SF121">
    <property type="entry name" value="C2H2-TYPE DOMAIN-CONTAINING PROTEIN"/>
    <property type="match status" value="1"/>
</dbReference>
<feature type="region of interest" description="Disordered" evidence="6">
    <location>
        <begin position="25"/>
        <end position="107"/>
    </location>
</feature>
<dbReference type="OrthoDB" id="10015593at2759"/>
<dbReference type="RefSeq" id="NP_001155982.1">
    <property type="nucleotide sequence ID" value="NM_001162510.1"/>
</dbReference>
<feature type="region of interest" description="Disordered" evidence="6">
    <location>
        <begin position="339"/>
        <end position="375"/>
    </location>
</feature>
<evidence type="ECO:0000256" key="1">
    <source>
        <dbReference type="ARBA" id="ARBA00022723"/>
    </source>
</evidence>
<keyword evidence="2" id="KW-0677">Repeat</keyword>
<dbReference type="FunCoup" id="C6JW60">
    <property type="interactions" value="67"/>
</dbReference>
<feature type="region of interest" description="Disordered" evidence="6">
    <location>
        <begin position="501"/>
        <end position="529"/>
    </location>
</feature>
<dbReference type="GeneID" id="100169388"/>
<dbReference type="InParanoid" id="C6JW60"/>
<dbReference type="RefSeq" id="XP_008182763.1">
    <property type="nucleotide sequence ID" value="XM_008184541.3"/>
</dbReference>
<proteinExistence type="evidence at transcript level"/>
<organism evidence="8">
    <name type="scientific">Acyrthosiphon pisum</name>
    <name type="common">Pea aphid</name>
    <dbReference type="NCBI Taxonomy" id="7029"/>
    <lineage>
        <taxon>Eukaryota</taxon>
        <taxon>Metazoa</taxon>
        <taxon>Ecdysozoa</taxon>
        <taxon>Arthropoda</taxon>
        <taxon>Hexapoda</taxon>
        <taxon>Insecta</taxon>
        <taxon>Pterygota</taxon>
        <taxon>Neoptera</taxon>
        <taxon>Paraneoptera</taxon>
        <taxon>Hemiptera</taxon>
        <taxon>Sternorrhyncha</taxon>
        <taxon>Aphidomorpha</taxon>
        <taxon>Aphidoidea</taxon>
        <taxon>Aphididae</taxon>
        <taxon>Macrosiphini</taxon>
        <taxon>Acyrthosiphon</taxon>
    </lineage>
</organism>
<accession>C6JW60</accession>
<dbReference type="FunFam" id="3.30.160.60:FF:000446">
    <property type="entry name" value="Zinc finger protein"/>
    <property type="match status" value="1"/>
</dbReference>
<keyword evidence="1" id="KW-0479">Metal-binding</keyword>
<dbReference type="InterPro" id="IPR013087">
    <property type="entry name" value="Znf_C2H2_type"/>
</dbReference>
<reference evidence="9" key="3">
    <citation type="submission" date="2022-06" db="UniProtKB">
        <authorList>
            <consortium name="EnsemblMetazoa"/>
        </authorList>
    </citation>
    <scope>IDENTIFICATION</scope>
</reference>
<feature type="compositionally biased region" description="Basic residues" evidence="6">
    <location>
        <begin position="242"/>
        <end position="252"/>
    </location>
</feature>
<dbReference type="Proteomes" id="UP000007819">
    <property type="component" value="Chromosome A2"/>
</dbReference>
<dbReference type="SMR" id="C6JW60"/>
<dbReference type="SMART" id="SM00355">
    <property type="entry name" value="ZnF_C2H2"/>
    <property type="match status" value="6"/>
</dbReference>
<evidence type="ECO:0000256" key="2">
    <source>
        <dbReference type="ARBA" id="ARBA00022737"/>
    </source>
</evidence>
<feature type="compositionally biased region" description="Basic residues" evidence="6">
    <location>
        <begin position="364"/>
        <end position="375"/>
    </location>
</feature>
<dbReference type="PROSITE" id="PS50157">
    <property type="entry name" value="ZINC_FINGER_C2H2_2"/>
    <property type="match status" value="3"/>
</dbReference>
<dbReference type="GO" id="GO:0005634">
    <property type="term" value="C:nucleus"/>
    <property type="evidence" value="ECO:0007669"/>
    <property type="project" value="UniProtKB-ARBA"/>
</dbReference>
<dbReference type="CTD" id="15120"/>
<dbReference type="InterPro" id="IPR036236">
    <property type="entry name" value="Znf_C2H2_sf"/>
</dbReference>
<dbReference type="PANTHER" id="PTHR24379">
    <property type="entry name" value="KRAB AND ZINC FINGER DOMAIN-CONTAINING"/>
    <property type="match status" value="1"/>
</dbReference>
<dbReference type="HOGENOM" id="CLU_021336_0_0_1"/>
<dbReference type="GO" id="GO:0008270">
    <property type="term" value="F:zinc ion binding"/>
    <property type="evidence" value="ECO:0007669"/>
    <property type="project" value="UniProtKB-KW"/>
</dbReference>
<evidence type="ECO:0000256" key="4">
    <source>
        <dbReference type="ARBA" id="ARBA00022833"/>
    </source>
</evidence>
<feature type="domain" description="C2H2-type" evidence="7">
    <location>
        <begin position="193"/>
        <end position="222"/>
    </location>
</feature>
<dbReference type="SUPFAM" id="SSF57667">
    <property type="entry name" value="beta-beta-alpha zinc fingers"/>
    <property type="match status" value="2"/>
</dbReference>
<feature type="domain" description="C2H2-type" evidence="7">
    <location>
        <begin position="165"/>
        <end position="189"/>
    </location>
</feature>
<dbReference type="OMA" id="LPEEHCS"/>
<dbReference type="eggNOG" id="KOG1721">
    <property type="taxonomic scope" value="Eukaryota"/>
</dbReference>
<dbReference type="EnsemblMetazoa" id="XM_008184541.3">
    <property type="protein sequence ID" value="XP_008182763.1"/>
    <property type="gene ID" value="GeneID_100169388"/>
</dbReference>
<name>C6JW60_ACYPI</name>
<keyword evidence="3 5" id="KW-0863">Zinc-finger</keyword>
<protein>
    <submittedName>
        <fullName evidence="8">Hunchback</fullName>
    </submittedName>
</protein>
<dbReference type="EMBL" id="GQ144356">
    <property type="protein sequence ID" value="ACS36119.1"/>
    <property type="molecule type" value="mRNA"/>
</dbReference>
<gene>
    <name evidence="8" type="primary">hb</name>
    <name evidence="9" type="synonym">100169388</name>
</gene>
<dbReference type="STRING" id="7029.C6JW60"/>
<dbReference type="Gene3D" id="3.30.160.60">
    <property type="entry name" value="Classic Zinc Finger"/>
    <property type="match status" value="3"/>
</dbReference>
<feature type="region of interest" description="Disordered" evidence="6">
    <location>
        <begin position="432"/>
        <end position="461"/>
    </location>
</feature>
<evidence type="ECO:0000313" key="9">
    <source>
        <dbReference type="EnsemblMetazoa" id="NP_001155982.1"/>
    </source>
</evidence>